<evidence type="ECO:0000313" key="1">
    <source>
        <dbReference type="EMBL" id="RNF00495.1"/>
    </source>
</evidence>
<keyword evidence="2" id="KW-1185">Reference proteome</keyword>
<dbReference type="OrthoDB" id="272371at2759"/>
<reference evidence="1 2" key="1">
    <citation type="journal article" date="2018" name="BMC Genomics">
        <title>Genomic comparison of Trypanosoma conorhini and Trypanosoma rangeli to Trypanosoma cruzi strains of high and low virulence.</title>
        <authorList>
            <person name="Bradwell K.R."/>
            <person name="Koparde V.N."/>
            <person name="Matveyev A.V."/>
            <person name="Serrano M.G."/>
            <person name="Alves J.M."/>
            <person name="Parikh H."/>
            <person name="Huang B."/>
            <person name="Lee V."/>
            <person name="Espinosa-Alvarez O."/>
            <person name="Ortiz P.A."/>
            <person name="Costa-Martins A.G."/>
            <person name="Teixeira M.M."/>
            <person name="Buck G.A."/>
        </authorList>
    </citation>
    <scope>NUCLEOTIDE SEQUENCE [LARGE SCALE GENOMIC DNA]</scope>
    <source>
        <strain evidence="1 2">AM80</strain>
    </source>
</reference>
<dbReference type="EMBL" id="MKGL01000322">
    <property type="protein sequence ID" value="RNF00495.1"/>
    <property type="molecule type" value="Genomic_DNA"/>
</dbReference>
<gene>
    <name evidence="1" type="ORF">TraAM80_07581</name>
</gene>
<dbReference type="Proteomes" id="UP000283634">
    <property type="component" value="Unassembled WGS sequence"/>
</dbReference>
<organism evidence="1 2">
    <name type="scientific">Trypanosoma rangeli</name>
    <dbReference type="NCBI Taxonomy" id="5698"/>
    <lineage>
        <taxon>Eukaryota</taxon>
        <taxon>Discoba</taxon>
        <taxon>Euglenozoa</taxon>
        <taxon>Kinetoplastea</taxon>
        <taxon>Metakinetoplastina</taxon>
        <taxon>Trypanosomatida</taxon>
        <taxon>Trypanosomatidae</taxon>
        <taxon>Trypanosoma</taxon>
        <taxon>Herpetosoma</taxon>
    </lineage>
</organism>
<dbReference type="VEuPathDB" id="TriTrypDB:TRSC58_01408"/>
<dbReference type="OMA" id="CEMSKWM"/>
<protein>
    <submittedName>
        <fullName evidence="1">Uncharacterized protein</fullName>
    </submittedName>
</protein>
<accession>A0A422N4V7</accession>
<feature type="non-terminal residue" evidence="1">
    <location>
        <position position="556"/>
    </location>
</feature>
<dbReference type="AlphaFoldDB" id="A0A422N4V7"/>
<evidence type="ECO:0000313" key="2">
    <source>
        <dbReference type="Proteomes" id="UP000283634"/>
    </source>
</evidence>
<proteinExistence type="predicted"/>
<name>A0A422N4V7_TRYRA</name>
<dbReference type="GeneID" id="40331514"/>
<sequence>MKEVAKLPRSCERLEILDESTIAACGRQVVYFCPLPGSAQSAAPASSVVFLTKRAECCAPWHPPGAAMQQCGVFYAEAGHIHFRRCDSDGQPVQESRKVLQSPSPASDRIDEMRVFFGTTLVVRAADAIACYALDLTLGAKVAQVPLLGRVALQRLALTGNVTEAVMMDGSPPGDVDHLLAVVTYCSTTQRVSALLLAVGHASVTVLAQTRDSGLALPPDVNAPLSSWSVDWSRREVLFVFADTVASPATLLTRTLSLATMEWAASFTDLASLPSVPADVGHTHTGDIWALDNSCDGLVKLFKLSFGCVTREVALQRATGHDAVFLTTLGSMLYVLVGTKVLELREDDDRSATTPTTTLCDWLTQQIAKGPYNGTRGQMLGREKTGDKRKTEIDAIVDFVNDPASSLPAIIVRDCRYVVCTTDAAGGYHHAILDAIQTASGEHGSNISLVRYVAVAQSIHPLTILRVLSVPDPSVRLSLAVLLATKPSLMEGGVRLLEWSSPVRVFCQGVGQTQAKLFTAAVCESALTALAAGALGAVELLCTVADFMMIVTLGSD</sequence>
<dbReference type="RefSeq" id="XP_029235797.1">
    <property type="nucleotide sequence ID" value="XM_029384366.1"/>
</dbReference>
<comment type="caution">
    <text evidence="1">The sequence shown here is derived from an EMBL/GenBank/DDBJ whole genome shotgun (WGS) entry which is preliminary data.</text>
</comment>